<gene>
    <name evidence="2" type="ORF">MLAC_32600</name>
</gene>
<evidence type="ECO:0000313" key="2">
    <source>
        <dbReference type="EMBL" id="BBX97966.1"/>
    </source>
</evidence>
<keyword evidence="3" id="KW-1185">Reference proteome</keyword>
<dbReference type="Proteomes" id="UP000466396">
    <property type="component" value="Chromosome"/>
</dbReference>
<dbReference type="AlphaFoldDB" id="A0A7I7NMT8"/>
<dbReference type="EMBL" id="AP022581">
    <property type="protein sequence ID" value="BBX97966.1"/>
    <property type="molecule type" value="Genomic_DNA"/>
</dbReference>
<dbReference type="KEGG" id="mlj:MLAC_32600"/>
<proteinExistence type="predicted"/>
<protein>
    <recommendedName>
        <fullName evidence="1">DUF732 domain-containing protein</fullName>
    </recommendedName>
</protein>
<evidence type="ECO:0000313" key="3">
    <source>
        <dbReference type="Proteomes" id="UP000466396"/>
    </source>
</evidence>
<accession>A0A7I7NMT8</accession>
<organism evidence="2 3">
    <name type="scientific">Mycobacterium lacus</name>
    <dbReference type="NCBI Taxonomy" id="169765"/>
    <lineage>
        <taxon>Bacteria</taxon>
        <taxon>Bacillati</taxon>
        <taxon>Actinomycetota</taxon>
        <taxon>Actinomycetes</taxon>
        <taxon>Mycobacteriales</taxon>
        <taxon>Mycobacteriaceae</taxon>
        <taxon>Mycobacterium</taxon>
    </lineage>
</organism>
<reference evidence="2 3" key="1">
    <citation type="journal article" date="2019" name="Emerg. Microbes Infect.">
        <title>Comprehensive subspecies identification of 175 nontuberculous mycobacteria species based on 7547 genomic profiles.</title>
        <authorList>
            <person name="Matsumoto Y."/>
            <person name="Kinjo T."/>
            <person name="Motooka D."/>
            <person name="Nabeya D."/>
            <person name="Jung N."/>
            <person name="Uechi K."/>
            <person name="Horii T."/>
            <person name="Iida T."/>
            <person name="Fujita J."/>
            <person name="Nakamura S."/>
        </authorList>
    </citation>
    <scope>NUCLEOTIDE SEQUENCE [LARGE SCALE GENOMIC DNA]</scope>
    <source>
        <strain evidence="2 3">JCM 15657</strain>
    </source>
</reference>
<feature type="domain" description="DUF732" evidence="1">
    <location>
        <begin position="78"/>
        <end position="146"/>
    </location>
</feature>
<evidence type="ECO:0000259" key="1">
    <source>
        <dbReference type="Pfam" id="PF05305"/>
    </source>
</evidence>
<name>A0A7I7NMT8_9MYCO</name>
<dbReference type="Pfam" id="PF05305">
    <property type="entry name" value="DUF732"/>
    <property type="match status" value="1"/>
</dbReference>
<sequence>MAVGLPIARAAVALRQRWISHAMIAGASCSERTATHVRSPSPARFGAVRSLWAELAVSVALMCLAAVAAPTARADAVDDNFLTALKARGINFASARAAIMAGHAVCDELDGGRQLSDVASDVMKNSNLDGYHAGFFVGASIGAFCPRHNV</sequence>
<dbReference type="InterPro" id="IPR007969">
    <property type="entry name" value="DUF732"/>
</dbReference>